<keyword evidence="3" id="KW-1185">Reference proteome</keyword>
<evidence type="ECO:0000259" key="1">
    <source>
        <dbReference type="SMART" id="SM00065"/>
    </source>
</evidence>
<dbReference type="PANTHER" id="PTHR43102:SF2">
    <property type="entry name" value="GAF DOMAIN-CONTAINING PROTEIN"/>
    <property type="match status" value="1"/>
</dbReference>
<dbReference type="EMBL" id="LR586016">
    <property type="protein sequence ID" value="VIP05232.1"/>
    <property type="molecule type" value="Genomic_DNA"/>
</dbReference>
<gene>
    <name evidence="2" type="ORF">GMBLW1_39610</name>
</gene>
<dbReference type="SMART" id="SM00065">
    <property type="entry name" value="GAF"/>
    <property type="match status" value="1"/>
</dbReference>
<dbReference type="RefSeq" id="WP_162660297.1">
    <property type="nucleotide sequence ID" value="NZ_LR593887.1"/>
</dbReference>
<dbReference type="Pfam" id="PF01590">
    <property type="entry name" value="GAF"/>
    <property type="match status" value="1"/>
</dbReference>
<dbReference type="SUPFAM" id="SSF55781">
    <property type="entry name" value="GAF domain-like"/>
    <property type="match status" value="1"/>
</dbReference>
<dbReference type="KEGG" id="tim:GMBLW1_39610"/>
<name>A0A6C2YWJ4_9BACT</name>
<evidence type="ECO:0000313" key="2">
    <source>
        <dbReference type="EMBL" id="VIP05232.1"/>
    </source>
</evidence>
<dbReference type="PANTHER" id="PTHR43102">
    <property type="entry name" value="SLR1143 PROTEIN"/>
    <property type="match status" value="1"/>
</dbReference>
<evidence type="ECO:0000313" key="3">
    <source>
        <dbReference type="Proteomes" id="UP000464378"/>
    </source>
</evidence>
<protein>
    <recommendedName>
        <fullName evidence="1">GAF domain-containing protein</fullName>
    </recommendedName>
</protein>
<dbReference type="EMBL" id="LR593887">
    <property type="protein sequence ID" value="VTS07820.1"/>
    <property type="molecule type" value="Genomic_DNA"/>
</dbReference>
<organism evidence="2">
    <name type="scientific">Tuwongella immobilis</name>
    <dbReference type="NCBI Taxonomy" id="692036"/>
    <lineage>
        <taxon>Bacteria</taxon>
        <taxon>Pseudomonadati</taxon>
        <taxon>Planctomycetota</taxon>
        <taxon>Planctomycetia</taxon>
        <taxon>Gemmatales</taxon>
        <taxon>Gemmataceae</taxon>
        <taxon>Tuwongella</taxon>
    </lineage>
</organism>
<dbReference type="Gene3D" id="3.30.450.40">
    <property type="match status" value="1"/>
</dbReference>
<dbReference type="InterPro" id="IPR003018">
    <property type="entry name" value="GAF"/>
</dbReference>
<proteinExistence type="predicted"/>
<dbReference type="AlphaFoldDB" id="A0A6C2YWJ4"/>
<sequence>MKAAIPDNESNRLAALRQYRLLDTNPEQAFDDLTALASYICQTPIALMVLLDEHRQWFKSRQGLDAPQTPREHAFCAHAILEQRTMVIEDARNDHRFFDNPLVTAEPYIRFYAGASLVNPQGYPLGTLCVIDQQPRRLSDQQLAALEALARQIVAQMELRRVASELAAALEGVKTLEGLLPICAWCKSIRSDSGYWSQVEDYLREHTETQMTHGICPSCFSKQLGEFSQEPT</sequence>
<dbReference type="InterPro" id="IPR029016">
    <property type="entry name" value="GAF-like_dom_sf"/>
</dbReference>
<reference evidence="2" key="1">
    <citation type="submission" date="2019-04" db="EMBL/GenBank/DDBJ databases">
        <authorList>
            <consortium name="Science for Life Laboratories"/>
        </authorList>
    </citation>
    <scope>NUCLEOTIDE SEQUENCE</scope>
    <source>
        <strain evidence="2">MBLW1</strain>
    </source>
</reference>
<dbReference type="Proteomes" id="UP000464378">
    <property type="component" value="Chromosome"/>
</dbReference>
<feature type="domain" description="GAF" evidence="1">
    <location>
        <begin position="25"/>
        <end position="167"/>
    </location>
</feature>
<accession>A0A6C2YWJ4</accession>
<dbReference type="InParanoid" id="A0A6C2YWJ4"/>